<feature type="domain" description="Gfo/Idh/MocA-like oxidoreductase N-terminal" evidence="2">
    <location>
        <begin position="14"/>
        <end position="119"/>
    </location>
</feature>
<evidence type="ECO:0000259" key="2">
    <source>
        <dbReference type="Pfam" id="PF01408"/>
    </source>
</evidence>
<dbReference type="InterPro" id="IPR055170">
    <property type="entry name" value="GFO_IDH_MocA-like_dom"/>
</dbReference>
<feature type="domain" description="GFO/IDH/MocA-like oxidoreductase" evidence="3">
    <location>
        <begin position="130"/>
        <end position="251"/>
    </location>
</feature>
<dbReference type="Gene3D" id="3.30.360.10">
    <property type="entry name" value="Dihydrodipicolinate Reductase, domain 2"/>
    <property type="match status" value="1"/>
</dbReference>
<evidence type="ECO:0000313" key="5">
    <source>
        <dbReference type="Proteomes" id="UP000243342"/>
    </source>
</evidence>
<name>A0A1J7CF43_9ACTN</name>
<dbReference type="PANTHER" id="PTHR43818:SF11">
    <property type="entry name" value="BCDNA.GH03377"/>
    <property type="match status" value="1"/>
</dbReference>
<dbReference type="Pfam" id="PF01408">
    <property type="entry name" value="GFO_IDH_MocA"/>
    <property type="match status" value="1"/>
</dbReference>
<keyword evidence="1" id="KW-0560">Oxidoreductase</keyword>
<dbReference type="RefSeq" id="WP_071655731.1">
    <property type="nucleotide sequence ID" value="NZ_MLCF01000025.1"/>
</dbReference>
<dbReference type="PANTHER" id="PTHR43818">
    <property type="entry name" value="BCDNA.GH03377"/>
    <property type="match status" value="1"/>
</dbReference>
<dbReference type="AlphaFoldDB" id="A0A1J7CF43"/>
<organism evidence="4 5">
    <name type="scientific">Mangrovactinospora gilvigrisea</name>
    <dbReference type="NCBI Taxonomy" id="1428644"/>
    <lineage>
        <taxon>Bacteria</taxon>
        <taxon>Bacillati</taxon>
        <taxon>Actinomycetota</taxon>
        <taxon>Actinomycetes</taxon>
        <taxon>Kitasatosporales</taxon>
        <taxon>Streptomycetaceae</taxon>
        <taxon>Mangrovactinospora</taxon>
    </lineage>
</organism>
<dbReference type="OrthoDB" id="9792085at2"/>
<proteinExistence type="predicted"/>
<evidence type="ECO:0000259" key="3">
    <source>
        <dbReference type="Pfam" id="PF22725"/>
    </source>
</evidence>
<sequence>MIRTAMLSFWHVHARDYARQASEHPDIELVAAWDEDADRGAANAEVLGLPFHADLAELLARPDVDAVIVDTPTSAHPEVILAAIRAGKHVFTEKLLALEPAAADEILAAAERAGVVLTVSLPRLSEPATLAAHAALEQGLLGQLTQVRVRVAHNGAVGAGWLPEHFYDPEACGGGALIDLGAHPVYLARLFLGRMPEAVTASLGSVTGRAVDDNAVTVFRRDDGAVAIAETAFVNRHSPYTLELHGTEGSLLFGTPEARMLIRSGAEAAGGRYDEWTELPLPEHAPMPMVRWAAAIQGLADGAKPADNPDIAKNLELSRDLTALMDAAYRAARSGTETTPTAPTGGTR</sequence>
<dbReference type="GO" id="GO:0016491">
    <property type="term" value="F:oxidoreductase activity"/>
    <property type="evidence" value="ECO:0007669"/>
    <property type="project" value="UniProtKB-KW"/>
</dbReference>
<dbReference type="InterPro" id="IPR050463">
    <property type="entry name" value="Gfo/Idh/MocA_oxidrdct_glycsds"/>
</dbReference>
<dbReference type="STRING" id="1428644.BIV57_06595"/>
<evidence type="ECO:0000313" key="4">
    <source>
        <dbReference type="EMBL" id="OIV38322.1"/>
    </source>
</evidence>
<accession>A0A1J7CF43</accession>
<dbReference type="SUPFAM" id="SSF51735">
    <property type="entry name" value="NAD(P)-binding Rossmann-fold domains"/>
    <property type="match status" value="1"/>
</dbReference>
<dbReference type="EMBL" id="MLCF01000025">
    <property type="protein sequence ID" value="OIV38322.1"/>
    <property type="molecule type" value="Genomic_DNA"/>
</dbReference>
<dbReference type="InterPro" id="IPR036291">
    <property type="entry name" value="NAD(P)-bd_dom_sf"/>
</dbReference>
<dbReference type="SUPFAM" id="SSF55347">
    <property type="entry name" value="Glyceraldehyde-3-phosphate dehydrogenase-like, C-terminal domain"/>
    <property type="match status" value="1"/>
</dbReference>
<dbReference type="GO" id="GO:0000166">
    <property type="term" value="F:nucleotide binding"/>
    <property type="evidence" value="ECO:0007669"/>
    <property type="project" value="InterPro"/>
</dbReference>
<comment type="caution">
    <text evidence="4">The sequence shown here is derived from an EMBL/GenBank/DDBJ whole genome shotgun (WGS) entry which is preliminary data.</text>
</comment>
<dbReference type="Proteomes" id="UP000243342">
    <property type="component" value="Unassembled WGS sequence"/>
</dbReference>
<dbReference type="Pfam" id="PF22725">
    <property type="entry name" value="GFO_IDH_MocA_C3"/>
    <property type="match status" value="1"/>
</dbReference>
<dbReference type="InterPro" id="IPR000683">
    <property type="entry name" value="Gfo/Idh/MocA-like_OxRdtase_N"/>
</dbReference>
<keyword evidence="5" id="KW-1185">Reference proteome</keyword>
<gene>
    <name evidence="4" type="ORF">BIV57_06595</name>
</gene>
<reference evidence="4 5" key="1">
    <citation type="submission" date="2016-10" db="EMBL/GenBank/DDBJ databases">
        <title>Genome sequence of Streptomyces gilvigriseus MUSC 26.</title>
        <authorList>
            <person name="Lee L.-H."/>
            <person name="Ser H.-L."/>
        </authorList>
    </citation>
    <scope>NUCLEOTIDE SEQUENCE [LARGE SCALE GENOMIC DNA]</scope>
    <source>
        <strain evidence="4 5">MUSC 26</strain>
    </source>
</reference>
<protein>
    <submittedName>
        <fullName evidence="4">Oxidoreductase</fullName>
    </submittedName>
</protein>
<dbReference type="Gene3D" id="3.40.50.720">
    <property type="entry name" value="NAD(P)-binding Rossmann-like Domain"/>
    <property type="match status" value="1"/>
</dbReference>
<evidence type="ECO:0000256" key="1">
    <source>
        <dbReference type="ARBA" id="ARBA00023002"/>
    </source>
</evidence>